<name>A0A2P7AR80_9HYPH</name>
<dbReference type="RefSeq" id="WP_106717497.1">
    <property type="nucleotide sequence ID" value="NZ_JACHXT010000003.1"/>
</dbReference>
<comment type="caution">
    <text evidence="1">The sequence shown here is derived from an EMBL/GenBank/DDBJ whole genome shotgun (WGS) entry which is preliminary data.</text>
</comment>
<gene>
    <name evidence="1" type="ORF">CU100_15495</name>
</gene>
<protein>
    <submittedName>
        <fullName evidence="1">Uncharacterized protein</fullName>
    </submittedName>
</protein>
<accession>A0A2P7AR80</accession>
<organism evidence="1 2">
    <name type="scientific">Phyllobacterium endophyticum</name>
    <dbReference type="NCBI Taxonomy" id="1149773"/>
    <lineage>
        <taxon>Bacteria</taxon>
        <taxon>Pseudomonadati</taxon>
        <taxon>Pseudomonadota</taxon>
        <taxon>Alphaproteobacteria</taxon>
        <taxon>Hyphomicrobiales</taxon>
        <taxon>Phyllobacteriaceae</taxon>
        <taxon>Phyllobacterium</taxon>
    </lineage>
</organism>
<dbReference type="EMBL" id="PGGN01000003">
    <property type="protein sequence ID" value="PSH56746.1"/>
    <property type="molecule type" value="Genomic_DNA"/>
</dbReference>
<dbReference type="Proteomes" id="UP000241158">
    <property type="component" value="Unassembled WGS sequence"/>
</dbReference>
<evidence type="ECO:0000313" key="2">
    <source>
        <dbReference type="Proteomes" id="UP000241158"/>
    </source>
</evidence>
<sequence>MTVSRKVKIALTAGIVALLGMEALDVPKQGGFGYVTTAEARVGRPLTPVSVAGAARRTTRRTFRRSTIYLAALPAGCARVTVYGTLVWRCGGTYYQSSGSRYVVVYVD</sequence>
<reference evidence="2" key="1">
    <citation type="submission" date="2017-11" db="EMBL/GenBank/DDBJ databases">
        <authorList>
            <person name="Kuznetsova I."/>
            <person name="Sazanova A."/>
            <person name="Chirak E."/>
            <person name="Safronova V."/>
            <person name="Willems A."/>
        </authorList>
    </citation>
    <scope>NUCLEOTIDE SEQUENCE [LARGE SCALE GENOMIC DNA]</scope>
    <source>
        <strain evidence="2">PEPV15</strain>
    </source>
</reference>
<proteinExistence type="predicted"/>
<keyword evidence="2" id="KW-1185">Reference proteome</keyword>
<dbReference type="OrthoDB" id="8283662at2"/>
<dbReference type="AlphaFoldDB" id="A0A2P7AR80"/>
<evidence type="ECO:0000313" key="1">
    <source>
        <dbReference type="EMBL" id="PSH56746.1"/>
    </source>
</evidence>